<proteinExistence type="predicted"/>
<dbReference type="AlphaFoldDB" id="A0A0K9Q1I1"/>
<gene>
    <name evidence="1" type="ORF">ZOSMA_130G00130</name>
</gene>
<comment type="caution">
    <text evidence="1">The sequence shown here is derived from an EMBL/GenBank/DDBJ whole genome shotgun (WGS) entry which is preliminary data.</text>
</comment>
<keyword evidence="2" id="KW-1185">Reference proteome</keyword>
<reference evidence="2" key="1">
    <citation type="journal article" date="2016" name="Nature">
        <title>The genome of the seagrass Zostera marina reveals angiosperm adaptation to the sea.</title>
        <authorList>
            <person name="Olsen J.L."/>
            <person name="Rouze P."/>
            <person name="Verhelst B."/>
            <person name="Lin Y.-C."/>
            <person name="Bayer T."/>
            <person name="Collen J."/>
            <person name="Dattolo E."/>
            <person name="De Paoli E."/>
            <person name="Dittami S."/>
            <person name="Maumus F."/>
            <person name="Michel G."/>
            <person name="Kersting A."/>
            <person name="Lauritano C."/>
            <person name="Lohaus R."/>
            <person name="Toepel M."/>
            <person name="Tonon T."/>
            <person name="Vanneste K."/>
            <person name="Amirebrahimi M."/>
            <person name="Brakel J."/>
            <person name="Bostroem C."/>
            <person name="Chovatia M."/>
            <person name="Grimwood J."/>
            <person name="Jenkins J.W."/>
            <person name="Jueterbock A."/>
            <person name="Mraz A."/>
            <person name="Stam W.T."/>
            <person name="Tice H."/>
            <person name="Bornberg-Bauer E."/>
            <person name="Green P.J."/>
            <person name="Pearson G.A."/>
            <person name="Procaccini G."/>
            <person name="Duarte C.M."/>
            <person name="Schmutz J."/>
            <person name="Reusch T.B.H."/>
            <person name="Van de Peer Y."/>
        </authorList>
    </citation>
    <scope>NUCLEOTIDE SEQUENCE [LARGE SCALE GENOMIC DNA]</scope>
    <source>
        <strain evidence="2">cv. Finnish</strain>
    </source>
</reference>
<accession>A0A0K9Q1I1</accession>
<dbReference type="EMBL" id="LFYR01000350">
    <property type="protein sequence ID" value="KMZ74315.1"/>
    <property type="molecule type" value="Genomic_DNA"/>
</dbReference>
<name>A0A0K9Q1I1_ZOSMR</name>
<evidence type="ECO:0000313" key="1">
    <source>
        <dbReference type="EMBL" id="KMZ74315.1"/>
    </source>
</evidence>
<protein>
    <submittedName>
        <fullName evidence="1">Uncharacterized protein</fullName>
    </submittedName>
</protein>
<evidence type="ECO:0000313" key="2">
    <source>
        <dbReference type="Proteomes" id="UP000036987"/>
    </source>
</evidence>
<dbReference type="Proteomes" id="UP000036987">
    <property type="component" value="Unassembled WGS sequence"/>
</dbReference>
<sequence>MVGSKLGKPMMVDGATSNGEGYDAKLLIRMDAREEFPTSIKINIRGQDGGSDVKDVRVEYQNSPLKYEKCRSFYHWTSTHKEISRKERVGGKDKLVEKIVEKVQKVVMVRDEPDVIHETEDGEIVADEVNNSVNNEGVEEVVMDSMEDRVKERVEKEGHKASEDVLLVKSGDEVESEDGDESYESDEDYILEEGQNSGNMKNLSLCVRYTQINSLECVAYCVGEERR</sequence>
<organism evidence="1 2">
    <name type="scientific">Zostera marina</name>
    <name type="common">Eelgrass</name>
    <dbReference type="NCBI Taxonomy" id="29655"/>
    <lineage>
        <taxon>Eukaryota</taxon>
        <taxon>Viridiplantae</taxon>
        <taxon>Streptophyta</taxon>
        <taxon>Embryophyta</taxon>
        <taxon>Tracheophyta</taxon>
        <taxon>Spermatophyta</taxon>
        <taxon>Magnoliopsida</taxon>
        <taxon>Liliopsida</taxon>
        <taxon>Zosteraceae</taxon>
        <taxon>Zostera</taxon>
    </lineage>
</organism>
<dbReference type="OrthoDB" id="1939300at2759"/>